<dbReference type="Proteomes" id="UP001604336">
    <property type="component" value="Unassembled WGS sequence"/>
</dbReference>
<evidence type="ECO:0000256" key="1">
    <source>
        <dbReference type="SAM" id="MobiDB-lite"/>
    </source>
</evidence>
<keyword evidence="3" id="KW-1185">Reference proteome</keyword>
<organism evidence="2 3">
    <name type="scientific">Abeliophyllum distichum</name>
    <dbReference type="NCBI Taxonomy" id="126358"/>
    <lineage>
        <taxon>Eukaryota</taxon>
        <taxon>Viridiplantae</taxon>
        <taxon>Streptophyta</taxon>
        <taxon>Embryophyta</taxon>
        <taxon>Tracheophyta</taxon>
        <taxon>Spermatophyta</taxon>
        <taxon>Magnoliopsida</taxon>
        <taxon>eudicotyledons</taxon>
        <taxon>Gunneridae</taxon>
        <taxon>Pentapetalae</taxon>
        <taxon>asterids</taxon>
        <taxon>lamiids</taxon>
        <taxon>Lamiales</taxon>
        <taxon>Oleaceae</taxon>
        <taxon>Forsythieae</taxon>
        <taxon>Abeliophyllum</taxon>
    </lineage>
</organism>
<feature type="region of interest" description="Disordered" evidence="1">
    <location>
        <begin position="83"/>
        <end position="105"/>
    </location>
</feature>
<protein>
    <submittedName>
        <fullName evidence="2">E3 ubiquitin-protein ligase ATL31-like</fullName>
    </submittedName>
</protein>
<reference evidence="3" key="1">
    <citation type="submission" date="2024-07" db="EMBL/GenBank/DDBJ databases">
        <title>Two chromosome-level genome assemblies of Korean endemic species Abeliophyllum distichum and Forsythia ovata (Oleaceae).</title>
        <authorList>
            <person name="Jang H."/>
        </authorList>
    </citation>
    <scope>NUCLEOTIDE SEQUENCE [LARGE SCALE GENOMIC DNA]</scope>
</reference>
<accession>A0ABD1RVW8</accession>
<sequence length="129" mass="14350">MNRNSSFQYPNRPPRAWSVRRPKMFGLGLRVVRQHYLEKAVPKGVEGFTGGSKSQELEVKSDRWNFNRASSFFSRALSMRSPRVVAENGEASTSTGGRPPVKMPSFKCLEPKAADETHLVSADSAQPPV</sequence>
<dbReference type="AlphaFoldDB" id="A0ABD1RVW8"/>
<proteinExistence type="predicted"/>
<name>A0ABD1RVW8_9LAMI</name>
<evidence type="ECO:0000313" key="2">
    <source>
        <dbReference type="EMBL" id="KAL2491858.1"/>
    </source>
</evidence>
<comment type="caution">
    <text evidence="2">The sequence shown here is derived from an EMBL/GenBank/DDBJ whole genome shotgun (WGS) entry which is preliminary data.</text>
</comment>
<evidence type="ECO:0000313" key="3">
    <source>
        <dbReference type="Proteomes" id="UP001604336"/>
    </source>
</evidence>
<dbReference type="EMBL" id="JBFOLK010000008">
    <property type="protein sequence ID" value="KAL2491858.1"/>
    <property type="molecule type" value="Genomic_DNA"/>
</dbReference>
<gene>
    <name evidence="2" type="ORF">Adt_27486</name>
</gene>